<protein>
    <submittedName>
        <fullName evidence="1">Uncharacterized protein</fullName>
    </submittedName>
</protein>
<sequence>MLLLGGCATAQVDAPRAAGDAPTGATLSRAGHATIGEVPPSPFPADPPPMPTQLDVMARQTSLGTPEERARAWENAGSTPALRAAMEEVMPRLEAEPTYVQSRIAGEPGAKVLEVFFTRDAEATLARYTSDPLVVARTGGRTQAELEPVMRLWWDRLEAAGRPAGGGSLDTIGGAVEINTGITRAEFNALAARNGWPDPLGEPVRFTFAAEQARAFADPSLARLVRSFARESMEPGIQLTGGFSGRVVLEDGCFVLDGGRGSERTLVMFGRDAQLAQDEEGYLIVRRANAREPDEAAGYRIGEAGFWGGPNGFDENDAEVRALRAACGPGEIMNVRYPGSERLFALPYPLWVFDYAYSRGLTYDAAWDEVMACYKRQERRGRTGFEARDACITQYNGWDYVGEEMPPPPPGR</sequence>
<dbReference type="EMBL" id="LBHB01000004">
    <property type="protein sequence ID" value="KLE32345.1"/>
    <property type="molecule type" value="Genomic_DNA"/>
</dbReference>
<reference evidence="1 2" key="1">
    <citation type="submission" date="2015-04" db="EMBL/GenBank/DDBJ databases">
        <title>The draft genome sequence of Erythrobacter luteus KA37.</title>
        <authorList>
            <person name="Zhuang L."/>
            <person name="Liu Y."/>
            <person name="Shao Z."/>
        </authorList>
    </citation>
    <scope>NUCLEOTIDE SEQUENCE [LARGE SCALE GENOMIC DNA]</scope>
    <source>
        <strain evidence="1 2">KA37</strain>
    </source>
</reference>
<dbReference type="PATRIC" id="fig|1581420.6.peg.2629"/>
<evidence type="ECO:0000313" key="2">
    <source>
        <dbReference type="Proteomes" id="UP000053464"/>
    </source>
</evidence>
<accession>A0A0G9MNR1</accession>
<organism evidence="1 2">
    <name type="scientific">Aurantiacibacter luteus</name>
    <dbReference type="NCBI Taxonomy" id="1581420"/>
    <lineage>
        <taxon>Bacteria</taxon>
        <taxon>Pseudomonadati</taxon>
        <taxon>Pseudomonadota</taxon>
        <taxon>Alphaproteobacteria</taxon>
        <taxon>Sphingomonadales</taxon>
        <taxon>Erythrobacteraceae</taxon>
        <taxon>Aurantiacibacter</taxon>
    </lineage>
</organism>
<comment type="caution">
    <text evidence="1">The sequence shown here is derived from an EMBL/GenBank/DDBJ whole genome shotgun (WGS) entry which is preliminary data.</text>
</comment>
<proteinExistence type="predicted"/>
<gene>
    <name evidence="1" type="ORF">AAW00_12870</name>
</gene>
<name>A0A0G9MNR1_9SPHN</name>
<dbReference type="AlphaFoldDB" id="A0A0G9MNR1"/>
<keyword evidence="2" id="KW-1185">Reference proteome</keyword>
<evidence type="ECO:0000313" key="1">
    <source>
        <dbReference type="EMBL" id="KLE32345.1"/>
    </source>
</evidence>
<dbReference type="Proteomes" id="UP000053464">
    <property type="component" value="Unassembled WGS sequence"/>
</dbReference>